<dbReference type="OrthoDB" id="3945418at2759"/>
<proteinExistence type="predicted"/>
<sequence>MIDSQTKYCPECDPKGLYGGGLPISRCCMQPDVSRAREYNPDRWLVDKSEETIGKSPCCLSSLESGYGWKKFC</sequence>
<accession>A0A4Y2RFR8</accession>
<evidence type="ECO:0000313" key="2">
    <source>
        <dbReference type="Proteomes" id="UP000499080"/>
    </source>
</evidence>
<evidence type="ECO:0000313" key="1">
    <source>
        <dbReference type="EMBL" id="GBN74230.1"/>
    </source>
</evidence>
<reference evidence="1 2" key="1">
    <citation type="journal article" date="2019" name="Sci. Rep.">
        <title>Orb-weaving spider Araneus ventricosus genome elucidates the spidroin gene catalogue.</title>
        <authorList>
            <person name="Kono N."/>
            <person name="Nakamura H."/>
            <person name="Ohtoshi R."/>
            <person name="Moran D.A.P."/>
            <person name="Shinohara A."/>
            <person name="Yoshida Y."/>
            <person name="Fujiwara M."/>
            <person name="Mori M."/>
            <person name="Tomita M."/>
            <person name="Arakawa K."/>
        </authorList>
    </citation>
    <scope>NUCLEOTIDE SEQUENCE [LARGE SCALE GENOMIC DNA]</scope>
</reference>
<comment type="caution">
    <text evidence="1">The sequence shown here is derived from an EMBL/GenBank/DDBJ whole genome shotgun (WGS) entry which is preliminary data.</text>
</comment>
<organism evidence="1 2">
    <name type="scientific">Araneus ventricosus</name>
    <name type="common">Orbweaver spider</name>
    <name type="synonym">Epeira ventricosa</name>
    <dbReference type="NCBI Taxonomy" id="182803"/>
    <lineage>
        <taxon>Eukaryota</taxon>
        <taxon>Metazoa</taxon>
        <taxon>Ecdysozoa</taxon>
        <taxon>Arthropoda</taxon>
        <taxon>Chelicerata</taxon>
        <taxon>Arachnida</taxon>
        <taxon>Araneae</taxon>
        <taxon>Araneomorphae</taxon>
        <taxon>Entelegynae</taxon>
        <taxon>Araneoidea</taxon>
        <taxon>Araneidae</taxon>
        <taxon>Araneus</taxon>
    </lineage>
</organism>
<dbReference type="EMBL" id="BGPR01016817">
    <property type="protein sequence ID" value="GBN74230.1"/>
    <property type="molecule type" value="Genomic_DNA"/>
</dbReference>
<gene>
    <name evidence="1" type="ORF">AVEN_273083_1</name>
</gene>
<dbReference type="Proteomes" id="UP000499080">
    <property type="component" value="Unassembled WGS sequence"/>
</dbReference>
<keyword evidence="2" id="KW-1185">Reference proteome</keyword>
<name>A0A4Y2RFR8_ARAVE</name>
<protein>
    <submittedName>
        <fullName evidence="1">Uncharacterized protein</fullName>
    </submittedName>
</protein>
<dbReference type="AlphaFoldDB" id="A0A4Y2RFR8"/>